<keyword evidence="1" id="KW-0732">Signal</keyword>
<comment type="caution">
    <text evidence="2">The sequence shown here is derived from an EMBL/GenBank/DDBJ whole genome shotgun (WGS) entry which is preliminary data.</text>
</comment>
<accession>A0A7W7SJF6</accession>
<gene>
    <name evidence="2" type="ORF">F4556_007129</name>
</gene>
<dbReference type="AlphaFoldDB" id="A0A7W7SJF6"/>
<organism evidence="2 3">
    <name type="scientific">Kitasatospora gansuensis</name>
    <dbReference type="NCBI Taxonomy" id="258050"/>
    <lineage>
        <taxon>Bacteria</taxon>
        <taxon>Bacillati</taxon>
        <taxon>Actinomycetota</taxon>
        <taxon>Actinomycetes</taxon>
        <taxon>Kitasatosporales</taxon>
        <taxon>Streptomycetaceae</taxon>
        <taxon>Kitasatospora</taxon>
    </lineage>
</organism>
<feature type="signal peptide" evidence="1">
    <location>
        <begin position="1"/>
        <end position="28"/>
    </location>
</feature>
<evidence type="ECO:0008006" key="4">
    <source>
        <dbReference type="Google" id="ProtNLM"/>
    </source>
</evidence>
<reference evidence="2 3" key="1">
    <citation type="submission" date="2020-08" db="EMBL/GenBank/DDBJ databases">
        <title>Sequencing the genomes of 1000 actinobacteria strains.</title>
        <authorList>
            <person name="Klenk H.-P."/>
        </authorList>
    </citation>
    <scope>NUCLEOTIDE SEQUENCE [LARGE SCALE GENOMIC DNA]</scope>
    <source>
        <strain evidence="2 3">DSM 44786</strain>
    </source>
</reference>
<protein>
    <recommendedName>
        <fullName evidence="4">Secreted protein</fullName>
    </recommendedName>
</protein>
<proteinExistence type="predicted"/>
<name>A0A7W7SJF6_9ACTN</name>
<dbReference type="EMBL" id="JACHJR010000001">
    <property type="protein sequence ID" value="MBB4951594.1"/>
    <property type="molecule type" value="Genomic_DNA"/>
</dbReference>
<keyword evidence="3" id="KW-1185">Reference proteome</keyword>
<evidence type="ECO:0000313" key="2">
    <source>
        <dbReference type="EMBL" id="MBB4951594.1"/>
    </source>
</evidence>
<evidence type="ECO:0000313" key="3">
    <source>
        <dbReference type="Proteomes" id="UP000573327"/>
    </source>
</evidence>
<dbReference type="RefSeq" id="WP_184923661.1">
    <property type="nucleotide sequence ID" value="NZ_JACHJR010000001.1"/>
</dbReference>
<dbReference type="Proteomes" id="UP000573327">
    <property type="component" value="Unassembled WGS sequence"/>
</dbReference>
<sequence>MIRRASTLTLAVALSGAALFAGSAPATAAGGTVTCDVAAMGAQAAHLRAQGRYSEAQAVERRIRACEDAENNNSGPLWH</sequence>
<evidence type="ECO:0000256" key="1">
    <source>
        <dbReference type="SAM" id="SignalP"/>
    </source>
</evidence>
<feature type="chain" id="PRO_5031289466" description="Secreted protein" evidence="1">
    <location>
        <begin position="29"/>
        <end position="79"/>
    </location>
</feature>